<evidence type="ECO:0000313" key="11">
    <source>
        <dbReference type="Proteomes" id="UP000769528"/>
    </source>
</evidence>
<organism evidence="10 11">
    <name type="scientific">Wickerhamomyces mucosus</name>
    <dbReference type="NCBI Taxonomy" id="1378264"/>
    <lineage>
        <taxon>Eukaryota</taxon>
        <taxon>Fungi</taxon>
        <taxon>Dikarya</taxon>
        <taxon>Ascomycota</taxon>
        <taxon>Saccharomycotina</taxon>
        <taxon>Saccharomycetes</taxon>
        <taxon>Phaffomycetales</taxon>
        <taxon>Wickerhamomycetaceae</taxon>
        <taxon>Wickerhamomyces</taxon>
    </lineage>
</organism>
<dbReference type="SUPFAM" id="SSF53448">
    <property type="entry name" value="Nucleotide-diphospho-sugar transferases"/>
    <property type="match status" value="1"/>
</dbReference>
<evidence type="ECO:0000256" key="9">
    <source>
        <dbReference type="SAM" id="MobiDB-lite"/>
    </source>
</evidence>
<comment type="similarity">
    <text evidence="8">Belongs to the ANP1/MMN9/VAN1 family.</text>
</comment>
<dbReference type="InterPro" id="IPR029044">
    <property type="entry name" value="Nucleotide-diphossugar_trans"/>
</dbReference>
<evidence type="ECO:0000313" key="10">
    <source>
        <dbReference type="EMBL" id="KAH3674447.1"/>
    </source>
</evidence>
<dbReference type="OrthoDB" id="3979765at2759"/>
<dbReference type="GO" id="GO:0000136">
    <property type="term" value="C:mannan polymerase complex"/>
    <property type="evidence" value="ECO:0007669"/>
    <property type="project" value="TreeGrafter"/>
</dbReference>
<dbReference type="FunFam" id="3.90.550.10:FF:000017">
    <property type="entry name" value="Mannan polymerase II complex ANP1 subunit"/>
    <property type="match status" value="1"/>
</dbReference>
<dbReference type="Gene3D" id="3.90.550.10">
    <property type="entry name" value="Spore Coat Polysaccharide Biosynthesis Protein SpsA, Chain A"/>
    <property type="match status" value="1"/>
</dbReference>
<evidence type="ECO:0000256" key="2">
    <source>
        <dbReference type="ARBA" id="ARBA00004648"/>
    </source>
</evidence>
<keyword evidence="4" id="KW-0735">Signal-anchor</keyword>
<evidence type="ECO:0000256" key="3">
    <source>
        <dbReference type="ARBA" id="ARBA00022692"/>
    </source>
</evidence>
<reference evidence="10" key="1">
    <citation type="journal article" date="2021" name="Open Biol.">
        <title>Shared evolutionary footprints suggest mitochondrial oxidative damage underlies multiple complex I losses in fungi.</title>
        <authorList>
            <person name="Schikora-Tamarit M.A."/>
            <person name="Marcet-Houben M."/>
            <person name="Nosek J."/>
            <person name="Gabaldon T."/>
        </authorList>
    </citation>
    <scope>NUCLEOTIDE SEQUENCE</scope>
    <source>
        <strain evidence="10">CBS6341</strain>
    </source>
</reference>
<evidence type="ECO:0008006" key="12">
    <source>
        <dbReference type="Google" id="ProtNLM"/>
    </source>
</evidence>
<keyword evidence="7" id="KW-0472">Membrane</keyword>
<evidence type="ECO:0000256" key="1">
    <source>
        <dbReference type="ARBA" id="ARBA00004323"/>
    </source>
</evidence>
<accession>A0A9P8PLX7</accession>
<keyword evidence="3" id="KW-0812">Transmembrane</keyword>
<evidence type="ECO:0000256" key="8">
    <source>
        <dbReference type="ARBA" id="ARBA00037964"/>
    </source>
</evidence>
<feature type="region of interest" description="Disordered" evidence="9">
    <location>
        <begin position="774"/>
        <end position="814"/>
    </location>
</feature>
<dbReference type="InterPro" id="IPR052086">
    <property type="entry name" value="Mannan_Polymerase_Subunit"/>
</dbReference>
<dbReference type="GO" id="GO:0000032">
    <property type="term" value="P:cell wall mannoprotein biosynthetic process"/>
    <property type="evidence" value="ECO:0007669"/>
    <property type="project" value="TreeGrafter"/>
</dbReference>
<dbReference type="GO" id="GO:0006487">
    <property type="term" value="P:protein N-linked glycosylation"/>
    <property type="evidence" value="ECO:0007669"/>
    <property type="project" value="TreeGrafter"/>
</dbReference>
<dbReference type="AlphaFoldDB" id="A0A9P8PLX7"/>
<comment type="subcellular location">
    <subcellularLocation>
        <location evidence="2">Endoplasmic reticulum membrane</location>
        <topology evidence="2">Single-pass type II membrane protein</topology>
    </subcellularLocation>
    <subcellularLocation>
        <location evidence="1">Golgi apparatus membrane</location>
        <topology evidence="1">Single-pass type II membrane protein</topology>
    </subcellularLocation>
</comment>
<keyword evidence="6" id="KW-0333">Golgi apparatus</keyword>
<proteinExistence type="inferred from homology"/>
<dbReference type="Pfam" id="PF03452">
    <property type="entry name" value="Anp1"/>
    <property type="match status" value="1"/>
</dbReference>
<sequence length="814" mass="93800">MSARHRNINSQEEDNSYPNDIKTEFYPISSSNIDITFKDDSHYSDDEVDLLSSIDITTLIPSLLKFLLQTAYQFAPFILIFYLFNLYNEPIEETFYYPNFPSSFTASSVEELNNINVEFYDLKDYGSTASGWQNNERVLFLVPLRDAAPHLPLFFSHMANMTYPHHLIDLSFLISDTSDNTIIELKKYLGEFQRDEKQAFGRIEIFEKDFGQIVGQSFSDRHGFAAQGPRRKKMAIARNWLLATALRPDHAWVYWRDIDVETCPETILEDLMHHDKDVIVPNIWRPLPDWLGYEQAYDLNSWQESEGGIELAEKLDEDAVIVEGYPEYATWRPHLAYLRDPYGDPEVEIELDGIGGVSILAKANVFKRGAIFPAFSFKKHAETEAFGKLCKTMGFEVIGLPHYVIWHIYEPSTDDLKHMEWLANEEIREKEYLKNKVVYDKAWELAFEDVSDTWYEEKSHVFKNTDLSKLQLGSVSWDEVDEYLAEVDQFEEEEESNINDESFMMNFNDKKNKLFEENVLKKLQAGPAKFGQNKHEFVFDNFHKLGGLSSNKKFKFKKFEAPVLDDSHLDGSNKLEGKYNPESDEVVKGSTSDDVSDDTIDQDKQLFNDLEHSKNEIDGEEEGGVEFKGQKPLEEAERILKKKIVPKTPRKPTQTTKTFYEVDEDGYTVGTIYKTITTEATATPKKKTRLVDADSGQTVIEENEDLDQETLTNKEPKSGNQLTVNRYVVEEEDLLDQSNDIGQQEDVGGNKLTVKKKVADQALLEKFDEIAGITQSEEESPQDVLKQNKKIAKNEENLESPQNNKVDLDYMEYI</sequence>
<gene>
    <name evidence="10" type="ORF">WICMUC_003284</name>
</gene>
<reference evidence="10" key="2">
    <citation type="submission" date="2021-01" db="EMBL/GenBank/DDBJ databases">
        <authorList>
            <person name="Schikora-Tamarit M.A."/>
        </authorList>
    </citation>
    <scope>NUCLEOTIDE SEQUENCE</scope>
    <source>
        <strain evidence="10">CBS6341</strain>
    </source>
</reference>
<dbReference type="GO" id="GO:0005789">
    <property type="term" value="C:endoplasmic reticulum membrane"/>
    <property type="evidence" value="ECO:0007669"/>
    <property type="project" value="UniProtKB-SubCell"/>
</dbReference>
<dbReference type="Proteomes" id="UP000769528">
    <property type="component" value="Unassembled WGS sequence"/>
</dbReference>
<keyword evidence="11" id="KW-1185">Reference proteome</keyword>
<feature type="region of interest" description="Disordered" evidence="9">
    <location>
        <begin position="570"/>
        <end position="599"/>
    </location>
</feature>
<keyword evidence="5" id="KW-1133">Transmembrane helix</keyword>
<evidence type="ECO:0000256" key="6">
    <source>
        <dbReference type="ARBA" id="ARBA00023034"/>
    </source>
</evidence>
<comment type="caution">
    <text evidence="10">The sequence shown here is derived from an EMBL/GenBank/DDBJ whole genome shotgun (WGS) entry which is preliminary data.</text>
</comment>
<dbReference type="PANTHER" id="PTHR43083:SF2">
    <property type="entry name" value="MANNAN POLYMERASE II COMPLEX ANP1 SUBUNIT"/>
    <property type="match status" value="1"/>
</dbReference>
<evidence type="ECO:0000256" key="7">
    <source>
        <dbReference type="ARBA" id="ARBA00023136"/>
    </source>
</evidence>
<feature type="compositionally biased region" description="Basic and acidic residues" evidence="9">
    <location>
        <begin position="570"/>
        <end position="587"/>
    </location>
</feature>
<evidence type="ECO:0000256" key="5">
    <source>
        <dbReference type="ARBA" id="ARBA00022989"/>
    </source>
</evidence>
<name>A0A9P8PLX7_9ASCO</name>
<evidence type="ECO:0000256" key="4">
    <source>
        <dbReference type="ARBA" id="ARBA00022968"/>
    </source>
</evidence>
<dbReference type="EMBL" id="JAEUBF010000853">
    <property type="protein sequence ID" value="KAH3674447.1"/>
    <property type="molecule type" value="Genomic_DNA"/>
</dbReference>
<dbReference type="GO" id="GO:0000009">
    <property type="term" value="F:alpha-1,6-mannosyltransferase activity"/>
    <property type="evidence" value="ECO:0007669"/>
    <property type="project" value="TreeGrafter"/>
</dbReference>
<dbReference type="PANTHER" id="PTHR43083">
    <property type="entry name" value="MANNAN POLYMERASE II"/>
    <property type="match status" value="1"/>
</dbReference>
<protein>
    <recommendedName>
        <fullName evidence="12">Mannan polymerase II complex ANP1 subunit</fullName>
    </recommendedName>
</protein>